<organism evidence="1 2">
    <name type="scientific">Crateriforma conspicua</name>
    <dbReference type="NCBI Taxonomy" id="2527996"/>
    <lineage>
        <taxon>Bacteria</taxon>
        <taxon>Pseudomonadati</taxon>
        <taxon>Planctomycetota</taxon>
        <taxon>Planctomycetia</taxon>
        <taxon>Planctomycetales</taxon>
        <taxon>Planctomycetaceae</taxon>
        <taxon>Crateriforma</taxon>
    </lineage>
</organism>
<keyword evidence="2" id="KW-1185">Reference proteome</keyword>
<name>A0A5C5Y1F1_9PLAN</name>
<reference evidence="1 2" key="1">
    <citation type="submission" date="2019-02" db="EMBL/GenBank/DDBJ databases">
        <title>Deep-cultivation of Planctomycetes and their phenomic and genomic characterization uncovers novel biology.</title>
        <authorList>
            <person name="Wiegand S."/>
            <person name="Jogler M."/>
            <person name="Boedeker C."/>
            <person name="Pinto D."/>
            <person name="Vollmers J."/>
            <person name="Rivas-Marin E."/>
            <person name="Kohn T."/>
            <person name="Peeters S.H."/>
            <person name="Heuer A."/>
            <person name="Rast P."/>
            <person name="Oberbeckmann S."/>
            <person name="Bunk B."/>
            <person name="Jeske O."/>
            <person name="Meyerdierks A."/>
            <person name="Storesund J.E."/>
            <person name="Kallscheuer N."/>
            <person name="Luecker S."/>
            <person name="Lage O.M."/>
            <person name="Pohl T."/>
            <person name="Merkel B.J."/>
            <person name="Hornburger P."/>
            <person name="Mueller R.-W."/>
            <person name="Bruemmer F."/>
            <person name="Labrenz M."/>
            <person name="Spormann A.M."/>
            <person name="Op Den Camp H."/>
            <person name="Overmann J."/>
            <person name="Amann R."/>
            <person name="Jetten M.S.M."/>
            <person name="Mascher T."/>
            <person name="Medema M.H."/>
            <person name="Devos D.P."/>
            <person name="Kaster A.-K."/>
            <person name="Ovreas L."/>
            <person name="Rohde M."/>
            <person name="Galperin M.Y."/>
            <person name="Jogler C."/>
        </authorList>
    </citation>
    <scope>NUCLEOTIDE SEQUENCE [LARGE SCALE GENOMIC DNA]</scope>
    <source>
        <strain evidence="1 2">Pan14r</strain>
    </source>
</reference>
<sequence>MTLRQMIMKTKRNTNVLMIVNNGHRRMHLAQQDRQDDRPFRKCW</sequence>
<accession>A0A5C5Y1F1</accession>
<evidence type="ECO:0000313" key="1">
    <source>
        <dbReference type="EMBL" id="TWT68473.1"/>
    </source>
</evidence>
<dbReference type="Proteomes" id="UP000317238">
    <property type="component" value="Unassembled WGS sequence"/>
</dbReference>
<protein>
    <submittedName>
        <fullName evidence="1">Uncharacterized protein</fullName>
    </submittedName>
</protein>
<proteinExistence type="predicted"/>
<dbReference type="EMBL" id="SJPL01000001">
    <property type="protein sequence ID" value="TWT68473.1"/>
    <property type="molecule type" value="Genomic_DNA"/>
</dbReference>
<comment type="caution">
    <text evidence="1">The sequence shown here is derived from an EMBL/GenBank/DDBJ whole genome shotgun (WGS) entry which is preliminary data.</text>
</comment>
<dbReference type="AlphaFoldDB" id="A0A5C5Y1F1"/>
<evidence type="ECO:0000313" key="2">
    <source>
        <dbReference type="Proteomes" id="UP000317238"/>
    </source>
</evidence>
<gene>
    <name evidence="1" type="ORF">Pan14r_07180</name>
</gene>